<dbReference type="NCBIfam" id="TIGR01509">
    <property type="entry name" value="HAD-SF-IA-v3"/>
    <property type="match status" value="1"/>
</dbReference>
<dbReference type="Pfam" id="PF13419">
    <property type="entry name" value="HAD_2"/>
    <property type="match status" value="1"/>
</dbReference>
<dbReference type="GO" id="GO:0003824">
    <property type="term" value="F:catalytic activity"/>
    <property type="evidence" value="ECO:0007669"/>
    <property type="project" value="UniProtKB-ARBA"/>
</dbReference>
<comment type="similarity">
    <text evidence="2">Belongs to the HAD-like hydrolase superfamily. CbbY/CbbZ/Gph/YieH family.</text>
</comment>
<name>A0A832M6F0_9CYAN</name>
<proteinExistence type="inferred from homology"/>
<dbReference type="InterPro" id="IPR051600">
    <property type="entry name" value="Beta-PGM-like"/>
</dbReference>
<evidence type="ECO:0000256" key="1">
    <source>
        <dbReference type="ARBA" id="ARBA00001946"/>
    </source>
</evidence>
<dbReference type="SFLD" id="SFLDG01135">
    <property type="entry name" value="C1.5.6:_HAD__Beta-PGM__Phospha"/>
    <property type="match status" value="1"/>
</dbReference>
<dbReference type="InterPro" id="IPR023214">
    <property type="entry name" value="HAD_sf"/>
</dbReference>
<dbReference type="SUPFAM" id="SSF56784">
    <property type="entry name" value="HAD-like"/>
    <property type="match status" value="1"/>
</dbReference>
<evidence type="ECO:0000256" key="4">
    <source>
        <dbReference type="ARBA" id="ARBA00022842"/>
    </source>
</evidence>
<comment type="caution">
    <text evidence="6">The sequence shown here is derived from an EMBL/GenBank/DDBJ whole genome shotgun (WGS) entry which is preliminary data.</text>
</comment>
<dbReference type="InterPro" id="IPR023198">
    <property type="entry name" value="PGP-like_dom2"/>
</dbReference>
<keyword evidence="3" id="KW-0479">Metal-binding</keyword>
<dbReference type="Gene3D" id="1.10.150.240">
    <property type="entry name" value="Putative phosphatase, domain 2"/>
    <property type="match status" value="1"/>
</dbReference>
<comment type="cofactor">
    <cofactor evidence="1">
        <name>Mg(2+)</name>
        <dbReference type="ChEBI" id="CHEBI:18420"/>
    </cofactor>
</comment>
<dbReference type="PANTHER" id="PTHR46193:SF18">
    <property type="entry name" value="HEXITOL PHOSPHATASE B"/>
    <property type="match status" value="1"/>
</dbReference>
<accession>A0A832M6F0</accession>
<dbReference type="InterPro" id="IPR041492">
    <property type="entry name" value="HAD_2"/>
</dbReference>
<dbReference type="SFLD" id="SFLDG01129">
    <property type="entry name" value="C1.5:_HAD__Beta-PGM__Phosphata"/>
    <property type="match status" value="1"/>
</dbReference>
<dbReference type="SFLD" id="SFLDS00003">
    <property type="entry name" value="Haloacid_Dehalogenase"/>
    <property type="match status" value="1"/>
</dbReference>
<evidence type="ECO:0000256" key="3">
    <source>
        <dbReference type="ARBA" id="ARBA00022723"/>
    </source>
</evidence>
<dbReference type="Gene3D" id="3.40.50.1000">
    <property type="entry name" value="HAD superfamily/HAD-like"/>
    <property type="match status" value="1"/>
</dbReference>
<dbReference type="InterPro" id="IPR006439">
    <property type="entry name" value="HAD-SF_hydro_IA"/>
</dbReference>
<dbReference type="AlphaFoldDB" id="A0A832M6F0"/>
<organism evidence="6">
    <name type="scientific">Oscillatoriales cyanobacterium SpSt-402</name>
    <dbReference type="NCBI Taxonomy" id="2282168"/>
    <lineage>
        <taxon>Bacteria</taxon>
        <taxon>Bacillati</taxon>
        <taxon>Cyanobacteriota</taxon>
        <taxon>Cyanophyceae</taxon>
        <taxon>Oscillatoriophycideae</taxon>
        <taxon>Oscillatoriales</taxon>
    </lineage>
</organism>
<keyword evidence="4" id="KW-0460">Magnesium</keyword>
<evidence type="ECO:0000256" key="5">
    <source>
        <dbReference type="ARBA" id="ARBA00023277"/>
    </source>
</evidence>
<sequence>MSLSKNIEAVIFDCDGVLADTMPLHYEAYSIAFKEAGLTLAREDFFQNSAGTAKETLKKLLSGQSYQGDWQQIHQRKKELVIELINSDQLRPLASSRLVPLLSVGYRLAVASSGSAISVHQIIKRLGLAHYFEEVITGEDVRDGKPNPEPFLLVSTRMGIEPSKCLVIEDSKEGLEAAQRANMQALSVYSFIP</sequence>
<reference evidence="6" key="1">
    <citation type="journal article" date="2020" name="mSystems">
        <title>Genome- and Community-Level Interaction Insights into Carbon Utilization and Element Cycling Functions of Hydrothermarchaeota in Hydrothermal Sediment.</title>
        <authorList>
            <person name="Zhou Z."/>
            <person name="Liu Y."/>
            <person name="Xu W."/>
            <person name="Pan J."/>
            <person name="Luo Z.H."/>
            <person name="Li M."/>
        </authorList>
    </citation>
    <scope>NUCLEOTIDE SEQUENCE [LARGE SCALE GENOMIC DNA]</scope>
    <source>
        <strain evidence="6">SpSt-402</strain>
    </source>
</reference>
<dbReference type="EMBL" id="DSRD01000816">
    <property type="protein sequence ID" value="HGW95196.1"/>
    <property type="molecule type" value="Genomic_DNA"/>
</dbReference>
<evidence type="ECO:0000313" key="6">
    <source>
        <dbReference type="EMBL" id="HGW95196.1"/>
    </source>
</evidence>
<gene>
    <name evidence="6" type="ORF">ENR47_13100</name>
</gene>
<dbReference type="PRINTS" id="PR00413">
    <property type="entry name" value="HADHALOGNASE"/>
</dbReference>
<dbReference type="InterPro" id="IPR036412">
    <property type="entry name" value="HAD-like_sf"/>
</dbReference>
<dbReference type="GO" id="GO:0046872">
    <property type="term" value="F:metal ion binding"/>
    <property type="evidence" value="ECO:0007669"/>
    <property type="project" value="UniProtKB-KW"/>
</dbReference>
<dbReference type="PANTHER" id="PTHR46193">
    <property type="entry name" value="6-PHOSPHOGLUCONATE PHOSPHATASE"/>
    <property type="match status" value="1"/>
</dbReference>
<protein>
    <submittedName>
        <fullName evidence="6">HAD family phosphatase</fullName>
    </submittedName>
</protein>
<keyword evidence="5" id="KW-0119">Carbohydrate metabolism</keyword>
<evidence type="ECO:0000256" key="2">
    <source>
        <dbReference type="ARBA" id="ARBA00006171"/>
    </source>
</evidence>